<dbReference type="PRINTS" id="PR00724">
    <property type="entry name" value="CRBOXYPTASEC"/>
</dbReference>
<dbReference type="Pfam" id="PF00450">
    <property type="entry name" value="Peptidase_S10"/>
    <property type="match status" value="1"/>
</dbReference>
<dbReference type="PROSITE" id="PS00131">
    <property type="entry name" value="CARBOXYPEPT_SER_SER"/>
    <property type="match status" value="1"/>
</dbReference>
<feature type="signal peptide" evidence="6">
    <location>
        <begin position="1"/>
        <end position="16"/>
    </location>
</feature>
<dbReference type="RefSeq" id="XP_014567356.1">
    <property type="nucleotide sequence ID" value="XM_014711870.1"/>
</dbReference>
<keyword evidence="6" id="KW-0732">Signal</keyword>
<dbReference type="eggNOG" id="KOG1282">
    <property type="taxonomic scope" value="Eukaryota"/>
</dbReference>
<dbReference type="MEROPS" id="S10.001"/>
<keyword evidence="8" id="KW-1185">Reference proteome</keyword>
<dbReference type="HOGENOM" id="CLU_008523_10_4_1"/>
<name>G7E194_MIXOS</name>
<keyword evidence="2 6" id="KW-0121">Carboxypeptidase</keyword>
<proteinExistence type="inferred from homology"/>
<dbReference type="InterPro" id="IPR018202">
    <property type="entry name" value="Ser_caboxypep_ser_AS"/>
</dbReference>
<protein>
    <recommendedName>
        <fullName evidence="6">Carboxypeptidase</fullName>
        <ecNumber evidence="6">3.4.16.-</ecNumber>
    </recommendedName>
</protein>
<dbReference type="PANTHER" id="PTHR11802">
    <property type="entry name" value="SERINE PROTEASE FAMILY S10 SERINE CARBOXYPEPTIDASE"/>
    <property type="match status" value="1"/>
</dbReference>
<sequence length="599" mass="66001">MRTAGIALLAAGFVAGQQQQFTFDAGSLRRLPSQLRLEHAAAKGADSLLSILPKPVSEAVSTGRQSITREARALLDSATYLIDNVVDRTLSSVSSSSASASLDKLLASDELGDLFETIGHSTESALNAIMSNANKGLRASHRDMTPGFHTIVHPDPKFAQYKVRFQEPTICDDTVQQYSGYLDISDTKHLFFWFFESRSSPSTDPMVLWLNGGPGCSSSTGLLFELGPCNVREGGEKLEYNPSSWNSKANVLFVDSPVQVGYSWSEQGDSVNNSPQTAEDLYALLQLFFHEFEAYASLPFTVAAESYGGIYAPNVASYIHKKNLELTKGLRSAAASNRRINLDTVMIGNGLTDALYQMPAVETYGCEEKSLFSPSTCESLKSKGQTCAKLVQACRDSGSRFRCIPANLYCWSNMYGPFQDTGLNPYDVRKKCDRNGEDGPLCYKEMQWIEVFLNKPETKKALGVPTKLEFQSCNMDVNRAFQFQGDSMFDAGALLVPLLKDGIRVIEYDGVEDFMCNWVGNEIWMNHLESPFTKEFAASKAKSFVTLEGKKAGTVRQAGPGAGNYTFVRLFDAGHMVPFNLPAESLDMFNRWLANIPLH</sequence>
<evidence type="ECO:0000256" key="6">
    <source>
        <dbReference type="RuleBase" id="RU361156"/>
    </source>
</evidence>
<evidence type="ECO:0000256" key="3">
    <source>
        <dbReference type="ARBA" id="ARBA00022670"/>
    </source>
</evidence>
<dbReference type="EC" id="3.4.16.-" evidence="6"/>
<dbReference type="STRING" id="764103.G7E194"/>
<evidence type="ECO:0000313" key="8">
    <source>
        <dbReference type="Proteomes" id="UP000009131"/>
    </source>
</evidence>
<keyword evidence="5" id="KW-0325">Glycoprotein</keyword>
<dbReference type="InterPro" id="IPR001563">
    <property type="entry name" value="Peptidase_S10"/>
</dbReference>
<reference evidence="7 8" key="2">
    <citation type="journal article" date="2012" name="Open Biol.">
        <title>Characteristics of nucleosomes and linker DNA regions on the genome of the basidiomycete Mixia osmundae revealed by mono- and dinucleosome mapping.</title>
        <authorList>
            <person name="Nishida H."/>
            <person name="Kondo S."/>
            <person name="Matsumoto T."/>
            <person name="Suzuki Y."/>
            <person name="Yoshikawa H."/>
            <person name="Taylor T.D."/>
            <person name="Sugiyama J."/>
        </authorList>
    </citation>
    <scope>NUCLEOTIDE SEQUENCE [LARGE SCALE GENOMIC DNA]</scope>
    <source>
        <strain evidence="8">CBS 9802 / IAM 14324 / JCM 22182 / KY 12970</strain>
    </source>
</reference>
<dbReference type="OMA" id="GDWMKPF"/>
<gene>
    <name evidence="7" type="primary">Mo03274</name>
    <name evidence="7" type="ORF">E5Q_03274</name>
</gene>
<feature type="chain" id="PRO_5008450652" description="Carboxypeptidase" evidence="6">
    <location>
        <begin position="17"/>
        <end position="599"/>
    </location>
</feature>
<dbReference type="Gene3D" id="1.10.287.410">
    <property type="match status" value="1"/>
</dbReference>
<comment type="similarity">
    <text evidence="1 6">Belongs to the peptidase S10 family.</text>
</comment>
<dbReference type="AlphaFoldDB" id="G7E194"/>
<dbReference type="GO" id="GO:0000324">
    <property type="term" value="C:fungal-type vacuole"/>
    <property type="evidence" value="ECO:0007669"/>
    <property type="project" value="TreeGrafter"/>
</dbReference>
<accession>G7E194</accession>
<dbReference type="SUPFAM" id="SSF53474">
    <property type="entry name" value="alpha/beta-Hydrolases"/>
    <property type="match status" value="1"/>
</dbReference>
<dbReference type="GO" id="GO:0004185">
    <property type="term" value="F:serine-type carboxypeptidase activity"/>
    <property type="evidence" value="ECO:0007669"/>
    <property type="project" value="UniProtKB-UniRule"/>
</dbReference>
<keyword evidence="4 6" id="KW-0378">Hydrolase</keyword>
<evidence type="ECO:0000256" key="5">
    <source>
        <dbReference type="ARBA" id="ARBA00023180"/>
    </source>
</evidence>
<comment type="caution">
    <text evidence="7">The sequence shown here is derived from an EMBL/GenBank/DDBJ whole genome shotgun (WGS) entry which is preliminary data.</text>
</comment>
<dbReference type="Proteomes" id="UP000009131">
    <property type="component" value="Unassembled WGS sequence"/>
</dbReference>
<keyword evidence="3 6" id="KW-0645">Protease</keyword>
<evidence type="ECO:0000313" key="7">
    <source>
        <dbReference type="EMBL" id="GAA96604.1"/>
    </source>
</evidence>
<evidence type="ECO:0000256" key="2">
    <source>
        <dbReference type="ARBA" id="ARBA00022645"/>
    </source>
</evidence>
<dbReference type="OrthoDB" id="443318at2759"/>
<organism evidence="7 8">
    <name type="scientific">Mixia osmundae (strain CBS 9802 / IAM 14324 / JCM 22182 / KY 12970)</name>
    <dbReference type="NCBI Taxonomy" id="764103"/>
    <lineage>
        <taxon>Eukaryota</taxon>
        <taxon>Fungi</taxon>
        <taxon>Dikarya</taxon>
        <taxon>Basidiomycota</taxon>
        <taxon>Pucciniomycotina</taxon>
        <taxon>Mixiomycetes</taxon>
        <taxon>Mixiales</taxon>
        <taxon>Mixiaceae</taxon>
        <taxon>Mixia</taxon>
    </lineage>
</organism>
<dbReference type="GO" id="GO:0006508">
    <property type="term" value="P:proteolysis"/>
    <property type="evidence" value="ECO:0007669"/>
    <property type="project" value="UniProtKB-KW"/>
</dbReference>
<dbReference type="PANTHER" id="PTHR11802:SF452">
    <property type="entry name" value="CARBOXYPEPTIDASE"/>
    <property type="match status" value="1"/>
</dbReference>
<dbReference type="InParanoid" id="G7E194"/>
<dbReference type="EMBL" id="BABT02000102">
    <property type="protein sequence ID" value="GAA96604.1"/>
    <property type="molecule type" value="Genomic_DNA"/>
</dbReference>
<evidence type="ECO:0000256" key="4">
    <source>
        <dbReference type="ARBA" id="ARBA00022801"/>
    </source>
</evidence>
<evidence type="ECO:0000256" key="1">
    <source>
        <dbReference type="ARBA" id="ARBA00009431"/>
    </source>
</evidence>
<reference evidence="7 8" key="1">
    <citation type="journal article" date="2011" name="J. Gen. Appl. Microbiol.">
        <title>Draft genome sequencing of the enigmatic basidiomycete Mixia osmundae.</title>
        <authorList>
            <person name="Nishida H."/>
            <person name="Nagatsuka Y."/>
            <person name="Sugiyama J."/>
        </authorList>
    </citation>
    <scope>NUCLEOTIDE SEQUENCE [LARGE SCALE GENOMIC DNA]</scope>
    <source>
        <strain evidence="8">CBS 9802 / IAM 14324 / JCM 22182 / KY 12970</strain>
    </source>
</reference>
<dbReference type="Gene3D" id="3.40.50.1820">
    <property type="entry name" value="alpha/beta hydrolase"/>
    <property type="match status" value="1"/>
</dbReference>
<dbReference type="InterPro" id="IPR029058">
    <property type="entry name" value="AB_hydrolase_fold"/>
</dbReference>